<sequence length="215" mass="23032">MAVALRRYWPRLFVSTGTVVVIGSVAGLRDPLASMASYTASLMALNQVAPPLLLLGMRRSSRSASAIEQWLFDPWVAFCVFGAVTIAISLPGIFAPAVANAVFSAPLGLLELASGLLLWRQILPGGQTLDADWKIGAFGFLAGIPMTVVAVVWMLAPAVLYTPYLDVLCRWNISPLADQRWAGFIMLVSGAPLQLASLWLILGLRAPGLIDKQPS</sequence>
<dbReference type="RefSeq" id="WP_138327419.1">
    <property type="nucleotide sequence ID" value="NZ_VCDI01000008.1"/>
</dbReference>
<dbReference type="Pfam" id="PF09678">
    <property type="entry name" value="Caa3_CtaG"/>
    <property type="match status" value="1"/>
</dbReference>
<evidence type="ECO:0000256" key="6">
    <source>
        <dbReference type="SAM" id="Phobius"/>
    </source>
</evidence>
<feature type="transmembrane region" description="Helical" evidence="6">
    <location>
        <begin position="101"/>
        <end position="119"/>
    </location>
</feature>
<dbReference type="InterPro" id="IPR019108">
    <property type="entry name" value="Caa3_assmbl_CtaG-rel"/>
</dbReference>
<reference evidence="7 8" key="1">
    <citation type="submission" date="2019-05" db="EMBL/GenBank/DDBJ databases">
        <authorList>
            <person name="Pankratov T."/>
            <person name="Grouzdev D."/>
        </authorList>
    </citation>
    <scope>NUCLEOTIDE SEQUENCE [LARGE SCALE GENOMIC DNA]</scope>
    <source>
        <strain evidence="7 8">KEBCLARHB70R</strain>
    </source>
</reference>
<evidence type="ECO:0000256" key="3">
    <source>
        <dbReference type="ARBA" id="ARBA00022692"/>
    </source>
</evidence>
<gene>
    <name evidence="7" type="ORF">FE263_17950</name>
</gene>
<comment type="caution">
    <text evidence="7">The sequence shown here is derived from an EMBL/GenBank/DDBJ whole genome shotgun (WGS) entry which is preliminary data.</text>
</comment>
<accession>A0A5R9J2I1</accession>
<keyword evidence="5 6" id="KW-0472">Membrane</keyword>
<dbReference type="GO" id="GO:0005886">
    <property type="term" value="C:plasma membrane"/>
    <property type="evidence" value="ECO:0007669"/>
    <property type="project" value="UniProtKB-SubCell"/>
</dbReference>
<keyword evidence="8" id="KW-1185">Reference proteome</keyword>
<keyword evidence="2" id="KW-1003">Cell membrane</keyword>
<evidence type="ECO:0000256" key="5">
    <source>
        <dbReference type="ARBA" id="ARBA00023136"/>
    </source>
</evidence>
<evidence type="ECO:0000256" key="1">
    <source>
        <dbReference type="ARBA" id="ARBA00004651"/>
    </source>
</evidence>
<keyword evidence="3 6" id="KW-0812">Transmembrane</keyword>
<evidence type="ECO:0000256" key="2">
    <source>
        <dbReference type="ARBA" id="ARBA00022475"/>
    </source>
</evidence>
<organism evidence="7 8">
    <name type="scientific">Lichenicoccus roseus</name>
    <dbReference type="NCBI Taxonomy" id="2683649"/>
    <lineage>
        <taxon>Bacteria</taxon>
        <taxon>Pseudomonadati</taxon>
        <taxon>Pseudomonadota</taxon>
        <taxon>Alphaproteobacteria</taxon>
        <taxon>Acetobacterales</taxon>
        <taxon>Acetobacteraceae</taxon>
        <taxon>Lichenicoccus</taxon>
    </lineage>
</organism>
<dbReference type="OrthoDB" id="74129at2"/>
<dbReference type="EMBL" id="VCDI01000008">
    <property type="protein sequence ID" value="TLU71063.1"/>
    <property type="molecule type" value="Genomic_DNA"/>
</dbReference>
<proteinExistence type="predicted"/>
<evidence type="ECO:0000256" key="4">
    <source>
        <dbReference type="ARBA" id="ARBA00022989"/>
    </source>
</evidence>
<name>A0A5R9J2I1_9PROT</name>
<evidence type="ECO:0000313" key="8">
    <source>
        <dbReference type="Proteomes" id="UP000305654"/>
    </source>
</evidence>
<feature type="transmembrane region" description="Helical" evidence="6">
    <location>
        <begin position="181"/>
        <end position="202"/>
    </location>
</feature>
<feature type="transmembrane region" description="Helical" evidence="6">
    <location>
        <begin position="12"/>
        <end position="29"/>
    </location>
</feature>
<dbReference type="AlphaFoldDB" id="A0A5R9J2I1"/>
<keyword evidence="4 6" id="KW-1133">Transmembrane helix</keyword>
<comment type="subcellular location">
    <subcellularLocation>
        <location evidence="1">Cell membrane</location>
        <topology evidence="1">Multi-pass membrane protein</topology>
    </subcellularLocation>
</comment>
<feature type="transmembrane region" description="Helical" evidence="6">
    <location>
        <begin position="140"/>
        <end position="161"/>
    </location>
</feature>
<feature type="transmembrane region" description="Helical" evidence="6">
    <location>
        <begin position="75"/>
        <end position="95"/>
    </location>
</feature>
<dbReference type="Proteomes" id="UP000305654">
    <property type="component" value="Unassembled WGS sequence"/>
</dbReference>
<evidence type="ECO:0000313" key="7">
    <source>
        <dbReference type="EMBL" id="TLU71063.1"/>
    </source>
</evidence>
<protein>
    <submittedName>
        <fullName evidence="7">Cytochrome c oxidase caa3-type, assembly factor CtaG-like protein</fullName>
    </submittedName>
</protein>